<dbReference type="InterPro" id="IPR004638">
    <property type="entry name" value="EmrB-like"/>
</dbReference>
<proteinExistence type="predicted"/>
<comment type="subcellular location">
    <subcellularLocation>
        <location evidence="1">Cell membrane</location>
        <topology evidence="1">Multi-pass membrane protein</topology>
    </subcellularLocation>
</comment>
<dbReference type="PANTHER" id="PTHR42718:SF46">
    <property type="entry name" value="BLR6921 PROTEIN"/>
    <property type="match status" value="1"/>
</dbReference>
<keyword evidence="4 7" id="KW-0812">Transmembrane</keyword>
<dbReference type="NCBIfam" id="TIGR00711">
    <property type="entry name" value="efflux_EmrB"/>
    <property type="match status" value="1"/>
</dbReference>
<feature type="transmembrane region" description="Helical" evidence="7">
    <location>
        <begin position="398"/>
        <end position="418"/>
    </location>
</feature>
<feature type="transmembrane region" description="Helical" evidence="7">
    <location>
        <begin position="430"/>
        <end position="449"/>
    </location>
</feature>
<dbReference type="Gene3D" id="1.20.1250.20">
    <property type="entry name" value="MFS general substrate transporter like domains"/>
    <property type="match status" value="1"/>
</dbReference>
<keyword evidence="10" id="KW-1185">Reference proteome</keyword>
<evidence type="ECO:0000256" key="5">
    <source>
        <dbReference type="ARBA" id="ARBA00022989"/>
    </source>
</evidence>
<sequence>MAEPVTSKSLLWLVAIAFFMQTLDGTIVSTALPTMAKALNHSPLQMQSVVEAYLLTVAILIPASGWLADRFGTRRIFMLAIFMFALGSLCCAESSSLEQLVISRILQGIGGSLMLPVGRLAILRSIPRRQFLAAMSFVVMPGLLGPVIGPALGGLLVEIASWHWVFLINLPVALIGLAVSYKVMPDLRYSRGQRFDYLGFTLLAGAMAALTIGLDKLSHYQAGNYQASYYLIGGILLIVSYGALASYQKSPLFPPQLFSVRTFHIGFWANLFYRMGSGAMPLLIPLYLQLGQSLTPFHSGLAMIPIALSAMIAKKYVVQLIQRFGYRNTLRSVSIMQAICFSSFTLTNHSLLGILIQLSVLGALNSITFSGIGTIALRDLNDEQASPGNTLLSVIQQLGFSLGIASGATLLALFYQITPAGNSILWSFNWSFIVLAAIVLIPSFLYLLLPNDAPLHQRR</sequence>
<feature type="transmembrane region" description="Helical" evidence="7">
    <location>
        <begin position="134"/>
        <end position="156"/>
    </location>
</feature>
<protein>
    <submittedName>
        <fullName evidence="9">Multidrug transporter subunit MdtD</fullName>
    </submittedName>
</protein>
<dbReference type="InterPro" id="IPR036259">
    <property type="entry name" value="MFS_trans_sf"/>
</dbReference>
<name>A0ABW9G9C0_9GAMM</name>
<keyword evidence="6 7" id="KW-0472">Membrane</keyword>
<feature type="transmembrane region" description="Helical" evidence="7">
    <location>
        <begin position="226"/>
        <end position="244"/>
    </location>
</feature>
<evidence type="ECO:0000256" key="6">
    <source>
        <dbReference type="ARBA" id="ARBA00023136"/>
    </source>
</evidence>
<feature type="domain" description="Major facilitator superfamily (MFS) profile" evidence="8">
    <location>
        <begin position="10"/>
        <end position="454"/>
    </location>
</feature>
<evidence type="ECO:0000256" key="2">
    <source>
        <dbReference type="ARBA" id="ARBA00022448"/>
    </source>
</evidence>
<dbReference type="PROSITE" id="PS50850">
    <property type="entry name" value="MFS"/>
    <property type="match status" value="1"/>
</dbReference>
<dbReference type="InterPro" id="IPR020846">
    <property type="entry name" value="MFS_dom"/>
</dbReference>
<keyword evidence="3" id="KW-1003">Cell membrane</keyword>
<dbReference type="PRINTS" id="PR01036">
    <property type="entry name" value="TCRTETB"/>
</dbReference>
<evidence type="ECO:0000256" key="1">
    <source>
        <dbReference type="ARBA" id="ARBA00004651"/>
    </source>
</evidence>
<dbReference type="InterPro" id="IPR011701">
    <property type="entry name" value="MFS"/>
</dbReference>
<dbReference type="PANTHER" id="PTHR42718">
    <property type="entry name" value="MAJOR FACILITATOR SUPERFAMILY MULTIDRUG TRANSPORTER MFSC"/>
    <property type="match status" value="1"/>
</dbReference>
<feature type="transmembrane region" description="Helical" evidence="7">
    <location>
        <begin position="352"/>
        <end position="377"/>
    </location>
</feature>
<dbReference type="NCBIfam" id="NF007799">
    <property type="entry name" value="PRK10504.1"/>
    <property type="match status" value="1"/>
</dbReference>
<dbReference type="Proteomes" id="UP001629953">
    <property type="component" value="Unassembled WGS sequence"/>
</dbReference>
<dbReference type="Gene3D" id="1.20.1720.10">
    <property type="entry name" value="Multidrug resistance protein D"/>
    <property type="match status" value="1"/>
</dbReference>
<accession>A0ABW9G9C0</accession>
<dbReference type="Pfam" id="PF07690">
    <property type="entry name" value="MFS_1"/>
    <property type="match status" value="1"/>
</dbReference>
<evidence type="ECO:0000256" key="3">
    <source>
        <dbReference type="ARBA" id="ARBA00022475"/>
    </source>
</evidence>
<dbReference type="RefSeq" id="WP_408623890.1">
    <property type="nucleotide sequence ID" value="NZ_JBEQCT010000005.1"/>
</dbReference>
<evidence type="ECO:0000259" key="8">
    <source>
        <dbReference type="PROSITE" id="PS50850"/>
    </source>
</evidence>
<organism evidence="9 10">
    <name type="scientific">Celerinatantimonas yamalensis</name>
    <dbReference type="NCBI Taxonomy" id="559956"/>
    <lineage>
        <taxon>Bacteria</taxon>
        <taxon>Pseudomonadati</taxon>
        <taxon>Pseudomonadota</taxon>
        <taxon>Gammaproteobacteria</taxon>
        <taxon>Celerinatantimonadaceae</taxon>
        <taxon>Celerinatantimonas</taxon>
    </lineage>
</organism>
<keyword evidence="5 7" id="KW-1133">Transmembrane helix</keyword>
<feature type="transmembrane region" description="Helical" evidence="7">
    <location>
        <begin position="265"/>
        <end position="288"/>
    </location>
</feature>
<feature type="transmembrane region" description="Helical" evidence="7">
    <location>
        <begin position="162"/>
        <end position="183"/>
    </location>
</feature>
<evidence type="ECO:0000313" key="9">
    <source>
        <dbReference type="EMBL" id="MFM2485643.1"/>
    </source>
</evidence>
<feature type="transmembrane region" description="Helical" evidence="7">
    <location>
        <begin position="76"/>
        <end position="95"/>
    </location>
</feature>
<feature type="transmembrane region" description="Helical" evidence="7">
    <location>
        <begin position="195"/>
        <end position="214"/>
    </location>
</feature>
<dbReference type="SUPFAM" id="SSF103473">
    <property type="entry name" value="MFS general substrate transporter"/>
    <property type="match status" value="1"/>
</dbReference>
<evidence type="ECO:0000256" key="7">
    <source>
        <dbReference type="SAM" id="Phobius"/>
    </source>
</evidence>
<comment type="caution">
    <text evidence="9">The sequence shown here is derived from an EMBL/GenBank/DDBJ whole genome shotgun (WGS) entry which is preliminary data.</text>
</comment>
<dbReference type="EMBL" id="JBEQCT010000005">
    <property type="protein sequence ID" value="MFM2485643.1"/>
    <property type="molecule type" value="Genomic_DNA"/>
</dbReference>
<feature type="transmembrane region" description="Helical" evidence="7">
    <location>
        <begin position="49"/>
        <end position="69"/>
    </location>
</feature>
<feature type="transmembrane region" description="Helical" evidence="7">
    <location>
        <begin position="101"/>
        <end position="122"/>
    </location>
</feature>
<keyword evidence="2" id="KW-0813">Transport</keyword>
<feature type="transmembrane region" description="Helical" evidence="7">
    <location>
        <begin position="300"/>
        <end position="317"/>
    </location>
</feature>
<dbReference type="CDD" id="cd17503">
    <property type="entry name" value="MFS_LmrB_MDR_like"/>
    <property type="match status" value="1"/>
</dbReference>
<gene>
    <name evidence="9" type="primary">mdtD</name>
    <name evidence="9" type="ORF">ABUE30_11340</name>
</gene>
<evidence type="ECO:0000313" key="10">
    <source>
        <dbReference type="Proteomes" id="UP001629953"/>
    </source>
</evidence>
<evidence type="ECO:0000256" key="4">
    <source>
        <dbReference type="ARBA" id="ARBA00022692"/>
    </source>
</evidence>
<reference evidence="9 10" key="1">
    <citation type="journal article" date="2013" name="Int. J. Syst. Evol. Microbiol.">
        <title>Celerinatantimonas yamalensis sp. nov., a cold-adapted diazotrophic bacterium from a cold permafrost brine.</title>
        <authorList>
            <person name="Shcherbakova V."/>
            <person name="Chuvilskaya N."/>
            <person name="Rivkina E."/>
            <person name="Demidov N."/>
            <person name="Uchaeva V."/>
            <person name="Suetin S."/>
            <person name="Suzina N."/>
            <person name="Gilichinsky D."/>
        </authorList>
    </citation>
    <scope>NUCLEOTIDE SEQUENCE [LARGE SCALE GENOMIC DNA]</scope>
    <source>
        <strain evidence="9 10">C7</strain>
    </source>
</reference>